<evidence type="ECO:0000313" key="3">
    <source>
        <dbReference type="EMBL" id="ORY98625.1"/>
    </source>
</evidence>
<dbReference type="InterPro" id="IPR029033">
    <property type="entry name" value="His_PPase_superfam"/>
</dbReference>
<accession>A0A1X2HHQ2</accession>
<evidence type="ECO:0000256" key="1">
    <source>
        <dbReference type="ARBA" id="ARBA00005375"/>
    </source>
</evidence>
<dbReference type="FunCoup" id="A0A1X2HHQ2">
    <property type="interactions" value="43"/>
</dbReference>
<dbReference type="InterPro" id="IPR033379">
    <property type="entry name" value="Acid_Pase_AS"/>
</dbReference>
<dbReference type="Pfam" id="PF00328">
    <property type="entry name" value="His_Phos_2"/>
    <property type="match status" value="1"/>
</dbReference>
<comment type="similarity">
    <text evidence="1">Belongs to the histidine acid phosphatase family.</text>
</comment>
<comment type="caution">
    <text evidence="3">The sequence shown here is derived from an EMBL/GenBank/DDBJ whole genome shotgun (WGS) entry which is preliminary data.</text>
</comment>
<dbReference type="CDD" id="cd07061">
    <property type="entry name" value="HP_HAP_like"/>
    <property type="match status" value="1"/>
</dbReference>
<dbReference type="InParanoid" id="A0A1X2HHQ2"/>
<sequence>MVTAALPKLEDSHHPEDLELTLLQVVHRHGERTPVRKRLVQLFPAVWNVCDANGHMFATIMSLSQDLKDVVPLQRLVETQAKDKTRTTIAPGACYYGQLTNIGRTNMAKLGARLREIYVDKLHFLPEVFEDKTIYIRSTDYTRTQESVQQLVASGLYPPNHRPENFTLKIRTRDPRVDNLFPNPNCYRLRQLAKDFHKQVSEMCADQFKSLSKRLNKYVDEVSLESHPSANGILDTLASAKAHGFDLPSDIDEETLRDLEDVVVKEWFYGTQSSQEVRRLGLGAIMGDIRDRMVQRADGSDKNTDDHEHKLAIYSGHDTTVAPLLIILGGFNNRWPPFCSAILFELYKGKSKSWNPLKKTEHYVRVRYNEKVLELPGCAGQGEHYDGDKSLCTLEAFKKIVKEQIPDDWEDECKAV</sequence>
<keyword evidence="4" id="KW-1185">Reference proteome</keyword>
<dbReference type="AlphaFoldDB" id="A0A1X2HHQ2"/>
<dbReference type="OMA" id="SWPPFTS"/>
<dbReference type="Gene3D" id="3.40.50.1240">
    <property type="entry name" value="Phosphoglycerate mutase-like"/>
    <property type="match status" value="1"/>
</dbReference>
<dbReference type="InterPro" id="IPR050645">
    <property type="entry name" value="Histidine_acid_phosphatase"/>
</dbReference>
<dbReference type="PROSITE" id="PS00616">
    <property type="entry name" value="HIS_ACID_PHOSPHAT_1"/>
    <property type="match status" value="1"/>
</dbReference>
<dbReference type="GO" id="GO:0016791">
    <property type="term" value="F:phosphatase activity"/>
    <property type="evidence" value="ECO:0007669"/>
    <property type="project" value="TreeGrafter"/>
</dbReference>
<proteinExistence type="inferred from homology"/>
<dbReference type="STRING" id="13706.A0A1X2HHQ2"/>
<dbReference type="PANTHER" id="PTHR11567">
    <property type="entry name" value="ACID PHOSPHATASE-RELATED"/>
    <property type="match status" value="1"/>
</dbReference>
<evidence type="ECO:0000313" key="4">
    <source>
        <dbReference type="Proteomes" id="UP000242180"/>
    </source>
</evidence>
<dbReference type="EMBL" id="MCGN01000003">
    <property type="protein sequence ID" value="ORY98625.1"/>
    <property type="molecule type" value="Genomic_DNA"/>
</dbReference>
<dbReference type="SUPFAM" id="SSF53254">
    <property type="entry name" value="Phosphoglycerate mutase-like"/>
    <property type="match status" value="1"/>
</dbReference>
<reference evidence="3 4" key="1">
    <citation type="submission" date="2016-07" db="EMBL/GenBank/DDBJ databases">
        <title>Pervasive Adenine N6-methylation of Active Genes in Fungi.</title>
        <authorList>
            <consortium name="DOE Joint Genome Institute"/>
            <person name="Mondo S.J."/>
            <person name="Dannebaum R.O."/>
            <person name="Kuo R.C."/>
            <person name="Labutti K."/>
            <person name="Haridas S."/>
            <person name="Kuo A."/>
            <person name="Salamov A."/>
            <person name="Ahrendt S.R."/>
            <person name="Lipzen A."/>
            <person name="Sullivan W."/>
            <person name="Andreopoulos W.B."/>
            <person name="Clum A."/>
            <person name="Lindquist E."/>
            <person name="Daum C."/>
            <person name="Ramamoorthy G.K."/>
            <person name="Gryganskyi A."/>
            <person name="Culley D."/>
            <person name="Magnuson J.K."/>
            <person name="James T.Y."/>
            <person name="O'Malley M.A."/>
            <person name="Stajich J.E."/>
            <person name="Spatafora J.W."/>
            <person name="Visel A."/>
            <person name="Grigoriev I.V."/>
        </authorList>
    </citation>
    <scope>NUCLEOTIDE SEQUENCE [LARGE SCALE GENOMIC DNA]</scope>
    <source>
        <strain evidence="3 4">NRRL 2496</strain>
    </source>
</reference>
<dbReference type="OrthoDB" id="10257284at2759"/>
<keyword evidence="2" id="KW-0378">Hydrolase</keyword>
<name>A0A1X2HHQ2_SYNRA</name>
<organism evidence="3 4">
    <name type="scientific">Syncephalastrum racemosum</name>
    <name type="common">Filamentous fungus</name>
    <dbReference type="NCBI Taxonomy" id="13706"/>
    <lineage>
        <taxon>Eukaryota</taxon>
        <taxon>Fungi</taxon>
        <taxon>Fungi incertae sedis</taxon>
        <taxon>Mucoromycota</taxon>
        <taxon>Mucoromycotina</taxon>
        <taxon>Mucoromycetes</taxon>
        <taxon>Mucorales</taxon>
        <taxon>Syncephalastraceae</taxon>
        <taxon>Syncephalastrum</taxon>
    </lineage>
</organism>
<dbReference type="InterPro" id="IPR000560">
    <property type="entry name" value="His_Pase_clade-2"/>
</dbReference>
<gene>
    <name evidence="3" type="ORF">BCR43DRAFT_487849</name>
</gene>
<dbReference type="PANTHER" id="PTHR11567:SF110">
    <property type="entry name" value="2-PHOSPHOXYLOSE PHOSPHATASE 1"/>
    <property type="match status" value="1"/>
</dbReference>
<dbReference type="Proteomes" id="UP000242180">
    <property type="component" value="Unassembled WGS sequence"/>
</dbReference>
<evidence type="ECO:0000256" key="2">
    <source>
        <dbReference type="ARBA" id="ARBA00022801"/>
    </source>
</evidence>
<protein>
    <submittedName>
        <fullName evidence="3">Histidine phosphatase superfamily</fullName>
    </submittedName>
</protein>